<dbReference type="SMART" id="SM00382">
    <property type="entry name" value="AAA"/>
    <property type="match status" value="1"/>
</dbReference>
<comment type="similarity">
    <text evidence="3">Belongs to the DNA2/NAM7 helicase family.</text>
</comment>
<dbReference type="NCBIfam" id="TIGR00376">
    <property type="entry name" value="IGHMBP2 family helicase"/>
    <property type="match status" value="1"/>
</dbReference>
<dbReference type="InterPro" id="IPR047187">
    <property type="entry name" value="SF1_C_Upf1"/>
</dbReference>
<dbReference type="GO" id="GO:0005524">
    <property type="term" value="F:ATP binding"/>
    <property type="evidence" value="ECO:0007669"/>
    <property type="project" value="UniProtKB-KW"/>
</dbReference>
<dbReference type="InterPro" id="IPR027417">
    <property type="entry name" value="P-loop_NTPase"/>
</dbReference>
<dbReference type="Proteomes" id="UP000094285">
    <property type="component" value="Unassembled WGS sequence"/>
</dbReference>
<dbReference type="Pfam" id="PF13087">
    <property type="entry name" value="AAA_12"/>
    <property type="match status" value="1"/>
</dbReference>
<dbReference type="GO" id="GO:0003723">
    <property type="term" value="F:RNA binding"/>
    <property type="evidence" value="ECO:0007669"/>
    <property type="project" value="InterPro"/>
</dbReference>
<dbReference type="GO" id="GO:0005737">
    <property type="term" value="C:cytoplasm"/>
    <property type="evidence" value="ECO:0007669"/>
    <property type="project" value="UniProtKB-SubCell"/>
</dbReference>
<dbReference type="GO" id="GO:0043601">
    <property type="term" value="C:nuclear replisome"/>
    <property type="evidence" value="ECO:0007669"/>
    <property type="project" value="EnsemblFungi"/>
</dbReference>
<dbReference type="InterPro" id="IPR048761">
    <property type="entry name" value="SMUBP-2_HCS1_1B"/>
</dbReference>
<dbReference type="OrthoDB" id="6513042at2759"/>
<keyword evidence="9" id="KW-0067">ATP-binding</keyword>
<evidence type="ECO:0000259" key="13">
    <source>
        <dbReference type="SMART" id="SM00382"/>
    </source>
</evidence>
<accession>A0A1E4SD99</accession>
<dbReference type="InterPro" id="IPR004483">
    <property type="entry name" value="SMUBP-2/Hcs1-like"/>
</dbReference>
<sequence>MSESIGFIEKLKNAVNLEQKSDVLLTNSYLESFSSKKLAQFGLAVVNLVVDNVKTGLGGKTLLELVVDPALKNNDDIQLGSLRVGDIVKLDKMSSAESLKSKKAQENSSKGASPEDESLDAVVIKTSSQSITISIEEDSTEDKVMNLYNNTSNDGVRMWIVKLSNSITYKRMISTLNKLAELDNNHNNDIVKLLLGQTKYVPRGSNANVKSFFDSNLNESQKNAINFAIHDSPITIIHGPPGTGKTYTLIELIKQLTFNHGERVLVCGPSNISVDTILERLSPIFLIRIGHPARLLANNLQHSLDILSKTSFGADPSDNKSILRDIEKDIGETLGKIKKCKRYSERRVLWGELKQFKKELRIREKKIVQDILVNSRVVLSTLHGAGSYELTSLYKEDSLNFNHENPLFDTIIIDEVSQSLEPQCWIPLVNHIGFKRLVIAGDNKQLPPTIKSKEEVERLLGNLSLDNISKQKEPEANTANLELTLFDRLVRDHEGDKFKKLLDTQYRMNEAIMKFPSLELYEGKLKAHESVRNIKLTDLPNIDENDDTLATCVWYDTQGGDFPERTSGEDDDKNAGARSGGLVEAGSKYNEMEALLVVKHLKKLLGYGVAPEHIGVISPYSAQVNIVKKALQHEASAYSRIEVSTVDGFQGREKEIIIISLVRSNDAFEVGFLRDERRLNVAMTRPKRQLCVVGNIEVIGQSGFGFLEKWAAYVEDGDNGYEVYYPDLGDY</sequence>
<evidence type="ECO:0000256" key="10">
    <source>
        <dbReference type="ARBA" id="ARBA00023242"/>
    </source>
</evidence>
<evidence type="ECO:0000256" key="8">
    <source>
        <dbReference type="ARBA" id="ARBA00022806"/>
    </source>
</evidence>
<reference evidence="16" key="1">
    <citation type="submission" date="2016-05" db="EMBL/GenBank/DDBJ databases">
        <title>Comparative genomics of biotechnologically important yeasts.</title>
        <authorList>
            <consortium name="DOE Joint Genome Institute"/>
            <person name="Riley R."/>
            <person name="Haridas S."/>
            <person name="Wolfe K.H."/>
            <person name="Lopes M.R."/>
            <person name="Hittinger C.T."/>
            <person name="Goker M."/>
            <person name="Salamov A."/>
            <person name="Wisecaver J."/>
            <person name="Long T.M."/>
            <person name="Aerts A.L."/>
            <person name="Barry K."/>
            <person name="Choi C."/>
            <person name="Clum A."/>
            <person name="Coughlan A.Y."/>
            <person name="Deshpande S."/>
            <person name="Douglass A.P."/>
            <person name="Hanson S.J."/>
            <person name="Klenk H.-P."/>
            <person name="Labutti K."/>
            <person name="Lapidus A."/>
            <person name="Lindquist E."/>
            <person name="Lipzen A."/>
            <person name="Meier-Kolthoff J.P."/>
            <person name="Ohm R.A."/>
            <person name="Otillar R.P."/>
            <person name="Pangilinan J."/>
            <person name="Peng Y."/>
            <person name="Rokas A."/>
            <person name="Rosa C.A."/>
            <person name="Scheuner C."/>
            <person name="Sibirny A.A."/>
            <person name="Slot J.C."/>
            <person name="Stielow J.B."/>
            <person name="Sun H."/>
            <person name="Kurtzman C.P."/>
            <person name="Blackwell M."/>
            <person name="Grigoriev I.V."/>
            <person name="Jeffries T.W."/>
        </authorList>
    </citation>
    <scope>NUCLEOTIDE SEQUENCE [LARGE SCALE GENOMIC DNA]</scope>
    <source>
        <strain evidence="16">NRRL Y-17324</strain>
    </source>
</reference>
<evidence type="ECO:0000259" key="14">
    <source>
        <dbReference type="SMART" id="SM00487"/>
    </source>
</evidence>
<dbReference type="Pfam" id="PF21138">
    <property type="entry name" value="SMUBP-2_HCS1_1B"/>
    <property type="match status" value="1"/>
</dbReference>
<dbReference type="GO" id="GO:0043139">
    <property type="term" value="F:5'-3' DNA helicase activity"/>
    <property type="evidence" value="ECO:0007669"/>
    <property type="project" value="EnsemblFungi"/>
</dbReference>
<dbReference type="EMBL" id="KV453915">
    <property type="protein sequence ID" value="ODV77489.1"/>
    <property type="molecule type" value="Genomic_DNA"/>
</dbReference>
<dbReference type="RefSeq" id="XP_020062611.1">
    <property type="nucleotide sequence ID" value="XM_020210560.1"/>
</dbReference>
<dbReference type="STRING" id="984487.A0A1E4SD99"/>
<dbReference type="GO" id="GO:0003677">
    <property type="term" value="F:DNA binding"/>
    <property type="evidence" value="ECO:0007669"/>
    <property type="project" value="InterPro"/>
</dbReference>
<protein>
    <recommendedName>
        <fullName evidence="4">DNA helicase</fullName>
        <ecNumber evidence="4">3.6.4.12</ecNumber>
    </recommendedName>
</protein>
<evidence type="ECO:0000256" key="3">
    <source>
        <dbReference type="ARBA" id="ARBA00007913"/>
    </source>
</evidence>
<evidence type="ECO:0000256" key="12">
    <source>
        <dbReference type="SAM" id="MobiDB-lite"/>
    </source>
</evidence>
<dbReference type="InterPro" id="IPR050534">
    <property type="entry name" value="Coronavir_polyprotein_1ab"/>
</dbReference>
<comment type="subcellular location">
    <subcellularLocation>
        <location evidence="2">Cytoplasm</location>
    </subcellularLocation>
    <subcellularLocation>
        <location evidence="1">Nucleus</location>
    </subcellularLocation>
</comment>
<feature type="domain" description="AAA+ ATPase" evidence="13">
    <location>
        <begin position="231"/>
        <end position="469"/>
    </location>
</feature>
<organism evidence="15 16">
    <name type="scientific">Suhomyces tanzawaensis NRRL Y-17324</name>
    <dbReference type="NCBI Taxonomy" id="984487"/>
    <lineage>
        <taxon>Eukaryota</taxon>
        <taxon>Fungi</taxon>
        <taxon>Dikarya</taxon>
        <taxon>Ascomycota</taxon>
        <taxon>Saccharomycotina</taxon>
        <taxon>Pichiomycetes</taxon>
        <taxon>Debaryomycetaceae</taxon>
        <taxon>Suhomyces</taxon>
    </lineage>
</organism>
<proteinExistence type="inferred from homology"/>
<dbReference type="SMART" id="SM00487">
    <property type="entry name" value="DEXDc"/>
    <property type="match status" value="1"/>
</dbReference>
<keyword evidence="7" id="KW-0378">Hydrolase</keyword>
<dbReference type="Pfam" id="PF13086">
    <property type="entry name" value="AAA_11"/>
    <property type="match status" value="1"/>
</dbReference>
<comment type="catalytic activity">
    <reaction evidence="11">
        <text>ATP + H2O = ADP + phosphate + H(+)</text>
        <dbReference type="Rhea" id="RHEA:13065"/>
        <dbReference type="ChEBI" id="CHEBI:15377"/>
        <dbReference type="ChEBI" id="CHEBI:15378"/>
        <dbReference type="ChEBI" id="CHEBI:30616"/>
        <dbReference type="ChEBI" id="CHEBI:43474"/>
        <dbReference type="ChEBI" id="CHEBI:456216"/>
        <dbReference type="EC" id="3.6.4.12"/>
    </reaction>
    <physiologicalReaction direction="left-to-right" evidence="11">
        <dbReference type="Rhea" id="RHEA:13066"/>
    </physiologicalReaction>
</comment>
<dbReference type="InterPro" id="IPR014001">
    <property type="entry name" value="Helicase_ATP-bd"/>
</dbReference>
<dbReference type="AlphaFoldDB" id="A0A1E4SD99"/>
<feature type="region of interest" description="Disordered" evidence="12">
    <location>
        <begin position="98"/>
        <end position="119"/>
    </location>
</feature>
<dbReference type="SUPFAM" id="SSF52540">
    <property type="entry name" value="P-loop containing nucleoside triphosphate hydrolases"/>
    <property type="match status" value="1"/>
</dbReference>
<evidence type="ECO:0000313" key="16">
    <source>
        <dbReference type="Proteomes" id="UP000094285"/>
    </source>
</evidence>
<dbReference type="FunFam" id="3.40.50.300:FF:000326">
    <property type="entry name" value="P-loop containing nucleoside triphosphate hydrolase"/>
    <property type="match status" value="1"/>
</dbReference>
<evidence type="ECO:0000256" key="1">
    <source>
        <dbReference type="ARBA" id="ARBA00004123"/>
    </source>
</evidence>
<evidence type="ECO:0000256" key="11">
    <source>
        <dbReference type="ARBA" id="ARBA00048432"/>
    </source>
</evidence>
<dbReference type="GO" id="GO:0033203">
    <property type="term" value="C:DNA helicase A complex"/>
    <property type="evidence" value="ECO:0007669"/>
    <property type="project" value="EnsemblFungi"/>
</dbReference>
<dbReference type="InterPro" id="IPR003593">
    <property type="entry name" value="AAA+_ATPase"/>
</dbReference>
<feature type="domain" description="Helicase ATP-binding" evidence="14">
    <location>
        <begin position="213"/>
        <end position="486"/>
    </location>
</feature>
<gene>
    <name evidence="15" type="ORF">CANTADRAFT_56193</name>
</gene>
<dbReference type="Gene3D" id="3.40.50.300">
    <property type="entry name" value="P-loop containing nucleotide triphosphate hydrolases"/>
    <property type="match status" value="2"/>
</dbReference>
<feature type="region of interest" description="Disordered" evidence="12">
    <location>
        <begin position="561"/>
        <end position="580"/>
    </location>
</feature>
<evidence type="ECO:0000256" key="4">
    <source>
        <dbReference type="ARBA" id="ARBA00012551"/>
    </source>
</evidence>
<dbReference type="InterPro" id="IPR041679">
    <property type="entry name" value="DNA2/NAM7-like_C"/>
</dbReference>
<dbReference type="GO" id="GO:0016787">
    <property type="term" value="F:hydrolase activity"/>
    <property type="evidence" value="ECO:0007669"/>
    <property type="project" value="UniProtKB-KW"/>
</dbReference>
<keyword evidence="6" id="KW-0547">Nucleotide-binding</keyword>
<evidence type="ECO:0000256" key="9">
    <source>
        <dbReference type="ARBA" id="ARBA00022840"/>
    </source>
</evidence>
<dbReference type="EC" id="3.6.4.12" evidence="4"/>
<keyword evidence="10" id="KW-0539">Nucleus</keyword>
<dbReference type="PANTHER" id="PTHR43788">
    <property type="entry name" value="DNA2/NAM7 HELICASE FAMILY MEMBER"/>
    <property type="match status" value="1"/>
</dbReference>
<name>A0A1E4SD99_9ASCO</name>
<keyword evidence="8 15" id="KW-0347">Helicase</keyword>
<keyword evidence="16" id="KW-1185">Reference proteome</keyword>
<dbReference type="GO" id="GO:0006301">
    <property type="term" value="P:DNA damage tolerance"/>
    <property type="evidence" value="ECO:0007669"/>
    <property type="project" value="EnsemblFungi"/>
</dbReference>
<keyword evidence="5" id="KW-0963">Cytoplasm</keyword>
<dbReference type="CDD" id="cd18808">
    <property type="entry name" value="SF1_C_Upf1"/>
    <property type="match status" value="1"/>
</dbReference>
<evidence type="ECO:0000256" key="2">
    <source>
        <dbReference type="ARBA" id="ARBA00004496"/>
    </source>
</evidence>
<evidence type="ECO:0000313" key="15">
    <source>
        <dbReference type="EMBL" id="ODV77489.1"/>
    </source>
</evidence>
<evidence type="ECO:0000256" key="7">
    <source>
        <dbReference type="ARBA" id="ARBA00022801"/>
    </source>
</evidence>
<evidence type="ECO:0000256" key="6">
    <source>
        <dbReference type="ARBA" id="ARBA00022741"/>
    </source>
</evidence>
<dbReference type="InterPro" id="IPR041677">
    <property type="entry name" value="DNA2/NAM7_AAA_11"/>
</dbReference>
<dbReference type="PANTHER" id="PTHR43788:SF8">
    <property type="entry name" value="DNA-BINDING PROTEIN SMUBP-2"/>
    <property type="match status" value="1"/>
</dbReference>
<evidence type="ECO:0000256" key="5">
    <source>
        <dbReference type="ARBA" id="ARBA00022490"/>
    </source>
</evidence>
<dbReference type="GeneID" id="30984696"/>
<dbReference type="Gene3D" id="2.40.30.270">
    <property type="match status" value="1"/>
</dbReference>